<feature type="region of interest" description="Disordered" evidence="9">
    <location>
        <begin position="103"/>
        <end position="185"/>
    </location>
</feature>
<keyword evidence="4" id="KW-0479">Metal-binding</keyword>
<feature type="compositionally biased region" description="Polar residues" evidence="9">
    <location>
        <begin position="64"/>
        <end position="85"/>
    </location>
</feature>
<dbReference type="PANTHER" id="PTHR22937">
    <property type="entry name" value="E3 UBIQUITIN-PROTEIN LIGASE RNF165"/>
    <property type="match status" value="1"/>
</dbReference>
<feature type="compositionally biased region" description="Polar residues" evidence="9">
    <location>
        <begin position="268"/>
        <end position="280"/>
    </location>
</feature>
<feature type="region of interest" description="Disordered" evidence="9">
    <location>
        <begin position="474"/>
        <end position="622"/>
    </location>
</feature>
<feature type="region of interest" description="Disordered" evidence="9">
    <location>
        <begin position="201"/>
        <end position="306"/>
    </location>
</feature>
<dbReference type="EMBL" id="CP055901">
    <property type="protein sequence ID" value="QKX60658.1"/>
    <property type="molecule type" value="Genomic_DNA"/>
</dbReference>
<gene>
    <name evidence="11" type="ORF">TRUGW13939_07804</name>
</gene>
<feature type="region of interest" description="Disordered" evidence="9">
    <location>
        <begin position="395"/>
        <end position="431"/>
    </location>
</feature>
<feature type="region of interest" description="Disordered" evidence="9">
    <location>
        <begin position="1"/>
        <end position="90"/>
    </location>
</feature>
<dbReference type="RefSeq" id="XP_035346834.1">
    <property type="nucleotide sequence ID" value="XM_035490941.1"/>
</dbReference>
<dbReference type="Pfam" id="PF13639">
    <property type="entry name" value="zf-RING_2"/>
    <property type="match status" value="1"/>
</dbReference>
<dbReference type="PROSITE" id="PS50089">
    <property type="entry name" value="ZF_RING_2"/>
    <property type="match status" value="1"/>
</dbReference>
<evidence type="ECO:0000256" key="7">
    <source>
        <dbReference type="ARBA" id="ARBA00022833"/>
    </source>
</evidence>
<evidence type="ECO:0000313" key="12">
    <source>
        <dbReference type="Proteomes" id="UP000509510"/>
    </source>
</evidence>
<dbReference type="GeneID" id="55995294"/>
<dbReference type="GO" id="GO:0008270">
    <property type="term" value="F:zinc ion binding"/>
    <property type="evidence" value="ECO:0007669"/>
    <property type="project" value="UniProtKB-KW"/>
</dbReference>
<evidence type="ECO:0000256" key="1">
    <source>
        <dbReference type="ARBA" id="ARBA00000900"/>
    </source>
</evidence>
<evidence type="ECO:0000256" key="8">
    <source>
        <dbReference type="PROSITE-ProRule" id="PRU00175"/>
    </source>
</evidence>
<keyword evidence="3" id="KW-0808">Transferase</keyword>
<feature type="domain" description="RING-type" evidence="10">
    <location>
        <begin position="738"/>
        <end position="781"/>
    </location>
</feature>
<feature type="compositionally biased region" description="Low complexity" evidence="9">
    <location>
        <begin position="596"/>
        <end position="610"/>
    </location>
</feature>
<evidence type="ECO:0000256" key="5">
    <source>
        <dbReference type="ARBA" id="ARBA00022771"/>
    </source>
</evidence>
<evidence type="ECO:0000256" key="4">
    <source>
        <dbReference type="ARBA" id="ARBA00022723"/>
    </source>
</evidence>
<feature type="compositionally biased region" description="Low complexity" evidence="9">
    <location>
        <begin position="570"/>
        <end position="579"/>
    </location>
</feature>
<feature type="compositionally biased region" description="Polar residues" evidence="9">
    <location>
        <begin position="355"/>
        <end position="370"/>
    </location>
</feature>
<dbReference type="InterPro" id="IPR013083">
    <property type="entry name" value="Znf_RING/FYVE/PHD"/>
</dbReference>
<feature type="compositionally biased region" description="Pro residues" evidence="9">
    <location>
        <begin position="545"/>
        <end position="555"/>
    </location>
</feature>
<evidence type="ECO:0000256" key="3">
    <source>
        <dbReference type="ARBA" id="ARBA00022679"/>
    </source>
</evidence>
<keyword evidence="7" id="KW-0862">Zinc</keyword>
<feature type="compositionally biased region" description="Polar residues" evidence="9">
    <location>
        <begin position="118"/>
        <end position="131"/>
    </location>
</feature>
<reference evidence="12" key="1">
    <citation type="submission" date="2020-06" db="EMBL/GenBank/DDBJ databases">
        <title>A chromosome-scale genome assembly of Talaromyces rugulosus W13939.</title>
        <authorList>
            <person name="Wang B."/>
            <person name="Guo L."/>
            <person name="Ye K."/>
            <person name="Wang L."/>
        </authorList>
    </citation>
    <scope>NUCLEOTIDE SEQUENCE [LARGE SCALE GENOMIC DNA]</scope>
    <source>
        <strain evidence="12">W13939</strain>
    </source>
</reference>
<dbReference type="SUPFAM" id="SSF57850">
    <property type="entry name" value="RING/U-box"/>
    <property type="match status" value="1"/>
</dbReference>
<keyword evidence="5 8" id="KW-0863">Zinc-finger</keyword>
<dbReference type="PANTHER" id="PTHR22937:SF65">
    <property type="entry name" value="E3 UBIQUITIN-PROTEIN LIGASE ARK2C"/>
    <property type="match status" value="1"/>
</dbReference>
<dbReference type="SMART" id="SM00184">
    <property type="entry name" value="RING"/>
    <property type="match status" value="1"/>
</dbReference>
<dbReference type="InterPro" id="IPR045191">
    <property type="entry name" value="MBR1/2-like"/>
</dbReference>
<feature type="compositionally biased region" description="Low complexity" evidence="9">
    <location>
        <begin position="526"/>
        <end position="544"/>
    </location>
</feature>
<dbReference type="Proteomes" id="UP000509510">
    <property type="component" value="Chromosome IV"/>
</dbReference>
<dbReference type="AlphaFoldDB" id="A0A7H8R3T7"/>
<keyword evidence="12" id="KW-1185">Reference proteome</keyword>
<accession>A0A7H8R3T7</accession>
<feature type="compositionally biased region" description="Polar residues" evidence="9">
    <location>
        <begin position="31"/>
        <end position="53"/>
    </location>
</feature>
<dbReference type="Gene3D" id="3.30.40.10">
    <property type="entry name" value="Zinc/RING finger domain, C3HC4 (zinc finger)"/>
    <property type="match status" value="1"/>
</dbReference>
<evidence type="ECO:0000256" key="2">
    <source>
        <dbReference type="ARBA" id="ARBA00012483"/>
    </source>
</evidence>
<dbReference type="KEGG" id="trg:TRUGW13939_07804"/>
<protein>
    <recommendedName>
        <fullName evidence="2">RING-type E3 ubiquitin transferase</fullName>
        <ecNumber evidence="2">2.3.2.27</ecNumber>
    </recommendedName>
</protein>
<feature type="compositionally biased region" description="Acidic residues" evidence="9">
    <location>
        <begin position="418"/>
        <end position="427"/>
    </location>
</feature>
<keyword evidence="6" id="KW-0833">Ubl conjugation pathway</keyword>
<organism evidence="11 12">
    <name type="scientific">Talaromyces rugulosus</name>
    <name type="common">Penicillium rugulosum</name>
    <dbReference type="NCBI Taxonomy" id="121627"/>
    <lineage>
        <taxon>Eukaryota</taxon>
        <taxon>Fungi</taxon>
        <taxon>Dikarya</taxon>
        <taxon>Ascomycota</taxon>
        <taxon>Pezizomycotina</taxon>
        <taxon>Eurotiomycetes</taxon>
        <taxon>Eurotiomycetidae</taxon>
        <taxon>Eurotiales</taxon>
        <taxon>Trichocomaceae</taxon>
        <taxon>Talaromyces</taxon>
        <taxon>Talaromyces sect. Islandici</taxon>
    </lineage>
</organism>
<comment type="catalytic activity">
    <reaction evidence="1">
        <text>S-ubiquitinyl-[E2 ubiquitin-conjugating enzyme]-L-cysteine + [acceptor protein]-L-lysine = [E2 ubiquitin-conjugating enzyme]-L-cysteine + N(6)-ubiquitinyl-[acceptor protein]-L-lysine.</text>
        <dbReference type="EC" id="2.3.2.27"/>
    </reaction>
</comment>
<dbReference type="EC" id="2.3.2.27" evidence="2"/>
<evidence type="ECO:0000256" key="6">
    <source>
        <dbReference type="ARBA" id="ARBA00022786"/>
    </source>
</evidence>
<feature type="region of interest" description="Disordered" evidence="9">
    <location>
        <begin position="628"/>
        <end position="647"/>
    </location>
</feature>
<feature type="region of interest" description="Disordered" evidence="9">
    <location>
        <begin position="355"/>
        <end position="382"/>
    </location>
</feature>
<dbReference type="GO" id="GO:0061630">
    <property type="term" value="F:ubiquitin protein ligase activity"/>
    <property type="evidence" value="ECO:0007669"/>
    <property type="project" value="UniProtKB-EC"/>
</dbReference>
<dbReference type="GO" id="GO:0005634">
    <property type="term" value="C:nucleus"/>
    <property type="evidence" value="ECO:0007669"/>
    <property type="project" value="TreeGrafter"/>
</dbReference>
<sequence length="802" mass="85697">MSEQPINTHLPREEGGDSQSNGAFNFERDPSSQYLSNMLANSGNTQPTNSIDYTQDLRPLPESLQDSRGPSTSRLMSRRQSTMSRLGSRILPNSVIRGLLNSEEETPAEGHAHRNGRISRSLSRAETTHSGRFSPFHSLGSRGITRRRSIRGPYPVPRSDGTLVSDDSSRYLSPNLETIPGSVRGWRRSPRLNRVRNSLSTPISHLFGPPSLSSSDAARVPPPPPQLPPRSSMSDDVDRLLPPLAPMDTTMGFDEATEMDSVEPSSMDALTSTSPRSRMNQGPGPVRRLPGILRSRSSRIPRREDQTSLSRVLQLAAAAIAAQLSGSTVPTLPNIQSLGNDGLDASLENLIQSLQQATSTQGSPSGNLGTPSPPSDGSAAPAPVNFLRVFRFANSDNQGGRSSTENRDNNGPGVADPMDIDEPGEETTEGRTVTLVVVGVRSVPTNGPLGGQQNNGGMGLDALLGLPLMPSTAVPRDRPNIFRNADGSSRLPPPRPIDGAANSILGGLDNQPRRSLSNESQRRPPDSTSTDAPSSTLPTTLSDSPPGPHPPPSTPAEPALSAVSSGNSTPSRRPSSASAMFPNPLPQVHEESPRQPTVESEASATTAPTTGARQRRRSDSEFARHRHLGLGAARRNGVVEPDQPTPSTGRTWVIYVVGTNLSENHPAFATPSLFTDNPTYEDMILLSSLLGPAKPPVASEDDVTSAGGIFRLVEYAGTLVAEALESDENLSIGENERCLICLSEYQAAEEVRQLSKCKHTYHKECIDQWLTTGRNSCPLCRGEGVAETSNNSNEPPAQEASA</sequence>
<proteinExistence type="predicted"/>
<evidence type="ECO:0000259" key="10">
    <source>
        <dbReference type="PROSITE" id="PS50089"/>
    </source>
</evidence>
<dbReference type="OrthoDB" id="8062037at2759"/>
<evidence type="ECO:0000313" key="11">
    <source>
        <dbReference type="EMBL" id="QKX60658.1"/>
    </source>
</evidence>
<evidence type="ECO:0000256" key="9">
    <source>
        <dbReference type="SAM" id="MobiDB-lite"/>
    </source>
</evidence>
<dbReference type="CDD" id="cd16461">
    <property type="entry name" value="RING-H2_EL5-like"/>
    <property type="match status" value="1"/>
</dbReference>
<dbReference type="InterPro" id="IPR001841">
    <property type="entry name" value="Znf_RING"/>
</dbReference>
<name>A0A7H8R3T7_TALRU</name>